<organism evidence="5 6">
    <name type="scientific">Electrophorus electricus</name>
    <name type="common">Electric eel</name>
    <name type="synonym">Gymnotus electricus</name>
    <dbReference type="NCBI Taxonomy" id="8005"/>
    <lineage>
        <taxon>Eukaryota</taxon>
        <taxon>Metazoa</taxon>
        <taxon>Chordata</taxon>
        <taxon>Craniata</taxon>
        <taxon>Vertebrata</taxon>
        <taxon>Euteleostomi</taxon>
        <taxon>Actinopterygii</taxon>
        <taxon>Neopterygii</taxon>
        <taxon>Teleostei</taxon>
        <taxon>Ostariophysi</taxon>
        <taxon>Gymnotiformes</taxon>
        <taxon>Gymnotoidei</taxon>
        <taxon>Gymnotidae</taxon>
        <taxon>Electrophorus</taxon>
    </lineage>
</organism>
<keyword evidence="3" id="KW-0472">Membrane</keyword>
<evidence type="ECO:0000256" key="2">
    <source>
        <dbReference type="PIRSR" id="PIRSR001221-1"/>
    </source>
</evidence>
<sequence>MGLTVGERLKKWIFQAVTGVLYMLFRLLSRQRHDGALKLSPIRNPLLKLSAVQLAEKIRKREISYFFVVVIYKVAKIPTALFSFFLSPRFSSALSEAAHVDQLIEEHTGGEEVLQEQLPLLGVPLSVKGSFFLQGMPCSVGMISRAGVISSEDAPHVALLKRAGAIPLGVTNTSELCMWMETSNHLHGITNNPYDIGRTSGGSSGGEGSIVSSGGSVIGIGSDIGGSIRMPCFFNGIFGHKPTPGIISNVGQHPAVSGLHDEFLSAGPLCRYAEDLLLMTRVMAGANADKLSLSLEVDLKKLRFFTVVDDGGSPLTSPVDKQLMRAQRKVVRQLEEDLGVRVKDISFPQLKYSYQIFDTFLALPDKDGKPPQSFVELMSDGGPGAWPLWELIKWLFGKCDHTLPTIGWALLVSTCSATPSQFILQQKETLQREMDEVLGTDGVLLYPSHPLLAPRHHHPIFTPFNFSYTGIFNILGLPVSQCPLGLNEEGLPLGVQVVAGRLQDHLTLAMARYLERAFGGWREPAAEAAGAHNLSQTQHHEKS</sequence>
<name>A0A4W4EJ88_ELEEL</name>
<feature type="transmembrane region" description="Helical" evidence="3">
    <location>
        <begin position="63"/>
        <end position="86"/>
    </location>
</feature>
<dbReference type="AlphaFoldDB" id="A0A4W4EJ88"/>
<keyword evidence="3" id="KW-0812">Transmembrane</keyword>
<feature type="active site" description="Charge relay system" evidence="2">
    <location>
        <position position="203"/>
    </location>
</feature>
<reference evidence="5" key="3">
    <citation type="submission" date="2020-05" db="EMBL/GenBank/DDBJ databases">
        <title>Electrophorus electricus (electric eel) genome, fEleEle1, primary haplotype.</title>
        <authorList>
            <person name="Myers G."/>
            <person name="Meyer A."/>
            <person name="Fedrigo O."/>
            <person name="Formenti G."/>
            <person name="Rhie A."/>
            <person name="Tracey A."/>
            <person name="Sims Y."/>
            <person name="Jarvis E.D."/>
        </authorList>
    </citation>
    <scope>NUCLEOTIDE SEQUENCE [LARGE SCALE GENOMIC DNA]</scope>
</reference>
<comment type="similarity">
    <text evidence="1">Belongs to the amidase family.</text>
</comment>
<dbReference type="PANTHER" id="PTHR43372">
    <property type="entry name" value="FATTY-ACID AMIDE HYDROLASE"/>
    <property type="match status" value="1"/>
</dbReference>
<gene>
    <name evidence="5" type="primary">faah2b</name>
</gene>
<keyword evidence="3" id="KW-1133">Transmembrane helix</keyword>
<dbReference type="InterPro" id="IPR020556">
    <property type="entry name" value="Amidase_CS"/>
</dbReference>
<dbReference type="Proteomes" id="UP000314983">
    <property type="component" value="Chromosome 19"/>
</dbReference>
<protein>
    <recommendedName>
        <fullName evidence="4">Amidase domain-containing protein</fullName>
    </recommendedName>
</protein>
<feature type="active site" description="Acyl-ester intermediate" evidence="2">
    <location>
        <position position="227"/>
    </location>
</feature>
<dbReference type="GO" id="GO:0012505">
    <property type="term" value="C:endomembrane system"/>
    <property type="evidence" value="ECO:0007669"/>
    <property type="project" value="TreeGrafter"/>
</dbReference>
<reference evidence="5" key="4">
    <citation type="submission" date="2025-08" db="UniProtKB">
        <authorList>
            <consortium name="Ensembl"/>
        </authorList>
    </citation>
    <scope>IDENTIFICATION</scope>
</reference>
<evidence type="ECO:0000313" key="5">
    <source>
        <dbReference type="Ensembl" id="ENSEEEP00000012143.2"/>
    </source>
</evidence>
<evidence type="ECO:0000313" key="6">
    <source>
        <dbReference type="Proteomes" id="UP000314983"/>
    </source>
</evidence>
<dbReference type="InterPro" id="IPR023631">
    <property type="entry name" value="Amidase_dom"/>
</dbReference>
<evidence type="ECO:0000256" key="1">
    <source>
        <dbReference type="ARBA" id="ARBA00009199"/>
    </source>
</evidence>
<accession>A0A4W4EJ88</accession>
<dbReference type="PROSITE" id="PS00571">
    <property type="entry name" value="AMIDASES"/>
    <property type="match status" value="1"/>
</dbReference>
<dbReference type="Gene3D" id="3.90.1300.10">
    <property type="entry name" value="Amidase signature (AS) domain"/>
    <property type="match status" value="1"/>
</dbReference>
<feature type="domain" description="Amidase" evidence="4">
    <location>
        <begin position="91"/>
        <end position="508"/>
    </location>
</feature>
<dbReference type="PIRSF" id="PIRSF001221">
    <property type="entry name" value="Amidase_fungi"/>
    <property type="match status" value="1"/>
</dbReference>
<feature type="active site" description="Charge relay system" evidence="2">
    <location>
        <position position="128"/>
    </location>
</feature>
<keyword evidence="6" id="KW-1185">Reference proteome</keyword>
<dbReference type="GeneTree" id="ENSGT00940000162502"/>
<dbReference type="SUPFAM" id="SSF75304">
    <property type="entry name" value="Amidase signature (AS) enzymes"/>
    <property type="match status" value="1"/>
</dbReference>
<feature type="transmembrane region" description="Helical" evidence="3">
    <location>
        <begin position="12"/>
        <end position="29"/>
    </location>
</feature>
<evidence type="ECO:0000256" key="3">
    <source>
        <dbReference type="SAM" id="Phobius"/>
    </source>
</evidence>
<reference evidence="6" key="1">
    <citation type="journal article" date="2014" name="Science">
        <title>Nonhuman genetics. Genomic basis for the convergent evolution of electric organs.</title>
        <authorList>
            <person name="Gallant J.R."/>
            <person name="Traeger L.L."/>
            <person name="Volkening J.D."/>
            <person name="Moffett H."/>
            <person name="Chen P.H."/>
            <person name="Novina C.D."/>
            <person name="Phillips G.N.Jr."/>
            <person name="Anand R."/>
            <person name="Wells G.B."/>
            <person name="Pinch M."/>
            <person name="Guth R."/>
            <person name="Unguez G.A."/>
            <person name="Albert J.S."/>
            <person name="Zakon H.H."/>
            <person name="Samanta M.P."/>
            <person name="Sussman M.R."/>
        </authorList>
    </citation>
    <scope>NUCLEOTIDE SEQUENCE [LARGE SCALE GENOMIC DNA]</scope>
</reference>
<reference evidence="5" key="5">
    <citation type="submission" date="2025-09" db="UniProtKB">
        <authorList>
            <consortium name="Ensembl"/>
        </authorList>
    </citation>
    <scope>IDENTIFICATION</scope>
</reference>
<proteinExistence type="inferred from homology"/>
<dbReference type="Ensembl" id="ENSEEET00000012287.2">
    <property type="protein sequence ID" value="ENSEEEP00000012143.2"/>
    <property type="gene ID" value="ENSEEEG00000006129.2"/>
</dbReference>
<reference evidence="6" key="2">
    <citation type="journal article" date="2017" name="Sci. Adv.">
        <title>A tail of two voltages: Proteomic comparison of the three electric organs of the electric eel.</title>
        <authorList>
            <person name="Traeger L.L."/>
            <person name="Sabat G."/>
            <person name="Barrett-Wilt G.A."/>
            <person name="Wells G.B."/>
            <person name="Sussman M.R."/>
        </authorList>
    </citation>
    <scope>NUCLEOTIDE SEQUENCE [LARGE SCALE GENOMIC DNA]</scope>
</reference>
<dbReference type="InterPro" id="IPR052739">
    <property type="entry name" value="FAAH2"/>
</dbReference>
<dbReference type="InterPro" id="IPR036928">
    <property type="entry name" value="AS_sf"/>
</dbReference>
<evidence type="ECO:0000259" key="4">
    <source>
        <dbReference type="Pfam" id="PF01425"/>
    </source>
</evidence>
<dbReference type="Pfam" id="PF01425">
    <property type="entry name" value="Amidase"/>
    <property type="match status" value="1"/>
</dbReference>
<dbReference type="PANTHER" id="PTHR43372:SF4">
    <property type="entry name" value="FATTY-ACID AMIDE HYDROLASE 2"/>
    <property type="match status" value="1"/>
</dbReference>